<evidence type="ECO:0000256" key="3">
    <source>
        <dbReference type="ARBA" id="ARBA00048782"/>
    </source>
</evidence>
<dbReference type="RefSeq" id="WP_169561256.1">
    <property type="nucleotide sequence ID" value="NZ_BSNF01000008.1"/>
</dbReference>
<evidence type="ECO:0000313" key="7">
    <source>
        <dbReference type="Proteomes" id="UP001161409"/>
    </source>
</evidence>
<comment type="similarity">
    <text evidence="4">Belongs to the MsrA Met sulfoxide reductase family.</text>
</comment>
<dbReference type="SUPFAM" id="SSF55068">
    <property type="entry name" value="Peptide methionine sulfoxide reductase"/>
    <property type="match status" value="1"/>
</dbReference>
<feature type="domain" description="Peptide methionine sulphoxide reductase MsrA" evidence="5">
    <location>
        <begin position="23"/>
        <end position="174"/>
    </location>
</feature>
<reference evidence="6" key="2">
    <citation type="submission" date="2023-01" db="EMBL/GenBank/DDBJ databases">
        <title>Draft genome sequence of Sneathiella chinensis strain NBRC 103408.</title>
        <authorList>
            <person name="Sun Q."/>
            <person name="Mori K."/>
        </authorList>
    </citation>
    <scope>NUCLEOTIDE SEQUENCE</scope>
    <source>
        <strain evidence="6">NBRC 103408</strain>
    </source>
</reference>
<dbReference type="PANTHER" id="PTHR43774">
    <property type="entry name" value="PEPTIDE METHIONINE SULFOXIDE REDUCTASE"/>
    <property type="match status" value="1"/>
</dbReference>
<comment type="caution">
    <text evidence="6">The sequence shown here is derived from an EMBL/GenBank/DDBJ whole genome shotgun (WGS) entry which is preliminary data.</text>
</comment>
<dbReference type="Pfam" id="PF01625">
    <property type="entry name" value="PMSR"/>
    <property type="match status" value="1"/>
</dbReference>
<dbReference type="NCBIfam" id="TIGR00401">
    <property type="entry name" value="msrA"/>
    <property type="match status" value="1"/>
</dbReference>
<evidence type="ECO:0000256" key="4">
    <source>
        <dbReference type="HAMAP-Rule" id="MF_01401"/>
    </source>
</evidence>
<dbReference type="InterPro" id="IPR002569">
    <property type="entry name" value="Met_Sox_Rdtase_MsrA_dom"/>
</dbReference>
<evidence type="ECO:0000259" key="5">
    <source>
        <dbReference type="Pfam" id="PF01625"/>
    </source>
</evidence>
<comment type="function">
    <text evidence="4">Has an important function as a repair enzyme for proteins that have been inactivated by oxidation. Catalyzes the reversible oxidation-reduction of methionine sulfoxide in proteins to methionine.</text>
</comment>
<comment type="catalytic activity">
    <reaction evidence="3 4">
        <text>[thioredoxin]-disulfide + L-methionine + H2O = L-methionine (S)-S-oxide + [thioredoxin]-dithiol</text>
        <dbReference type="Rhea" id="RHEA:19993"/>
        <dbReference type="Rhea" id="RHEA-COMP:10698"/>
        <dbReference type="Rhea" id="RHEA-COMP:10700"/>
        <dbReference type="ChEBI" id="CHEBI:15377"/>
        <dbReference type="ChEBI" id="CHEBI:29950"/>
        <dbReference type="ChEBI" id="CHEBI:50058"/>
        <dbReference type="ChEBI" id="CHEBI:57844"/>
        <dbReference type="ChEBI" id="CHEBI:58772"/>
        <dbReference type="EC" id="1.8.4.11"/>
    </reaction>
</comment>
<dbReference type="HAMAP" id="MF_01401">
    <property type="entry name" value="MsrA"/>
    <property type="match status" value="1"/>
</dbReference>
<name>A0ABQ5U7E7_9PROT</name>
<gene>
    <name evidence="6" type="primary">msrA_1</name>
    <name evidence="4" type="synonym">msrA</name>
    <name evidence="6" type="ORF">GCM10007924_24150</name>
</gene>
<feature type="active site" evidence="4">
    <location>
        <position position="29"/>
    </location>
</feature>
<dbReference type="InterPro" id="IPR036509">
    <property type="entry name" value="Met_Sox_Rdtase_MsrA_sf"/>
</dbReference>
<dbReference type="Proteomes" id="UP001161409">
    <property type="component" value="Unassembled WGS sequence"/>
</dbReference>
<dbReference type="EC" id="1.8.4.11" evidence="4"/>
<organism evidence="6 7">
    <name type="scientific">Sneathiella chinensis</name>
    <dbReference type="NCBI Taxonomy" id="349750"/>
    <lineage>
        <taxon>Bacteria</taxon>
        <taxon>Pseudomonadati</taxon>
        <taxon>Pseudomonadota</taxon>
        <taxon>Alphaproteobacteria</taxon>
        <taxon>Sneathiellales</taxon>
        <taxon>Sneathiellaceae</taxon>
        <taxon>Sneathiella</taxon>
    </lineage>
</organism>
<evidence type="ECO:0000256" key="2">
    <source>
        <dbReference type="ARBA" id="ARBA00047806"/>
    </source>
</evidence>
<reference evidence="6" key="1">
    <citation type="journal article" date="2014" name="Int. J. Syst. Evol. Microbiol.">
        <title>Complete genome of a new Firmicutes species belonging to the dominant human colonic microbiota ('Ruminococcus bicirculans') reveals two chromosomes and a selective capacity to utilize plant glucans.</title>
        <authorList>
            <consortium name="NISC Comparative Sequencing Program"/>
            <person name="Wegmann U."/>
            <person name="Louis P."/>
            <person name="Goesmann A."/>
            <person name="Henrissat B."/>
            <person name="Duncan S.H."/>
            <person name="Flint H.J."/>
        </authorList>
    </citation>
    <scope>NUCLEOTIDE SEQUENCE</scope>
    <source>
        <strain evidence="6">NBRC 103408</strain>
    </source>
</reference>
<dbReference type="Gene3D" id="3.30.1060.10">
    <property type="entry name" value="Peptide methionine sulphoxide reductase MsrA"/>
    <property type="match status" value="1"/>
</dbReference>
<keyword evidence="7" id="KW-1185">Reference proteome</keyword>
<keyword evidence="1 4" id="KW-0560">Oxidoreductase</keyword>
<dbReference type="PANTHER" id="PTHR43774:SF1">
    <property type="entry name" value="PEPTIDE METHIONINE SULFOXIDE REDUCTASE MSRA 2"/>
    <property type="match status" value="1"/>
</dbReference>
<comment type="catalytic activity">
    <reaction evidence="2 4">
        <text>L-methionyl-[protein] + [thioredoxin]-disulfide + H2O = L-methionyl-(S)-S-oxide-[protein] + [thioredoxin]-dithiol</text>
        <dbReference type="Rhea" id="RHEA:14217"/>
        <dbReference type="Rhea" id="RHEA-COMP:10698"/>
        <dbReference type="Rhea" id="RHEA-COMP:10700"/>
        <dbReference type="Rhea" id="RHEA-COMP:12313"/>
        <dbReference type="Rhea" id="RHEA-COMP:12315"/>
        <dbReference type="ChEBI" id="CHEBI:15377"/>
        <dbReference type="ChEBI" id="CHEBI:16044"/>
        <dbReference type="ChEBI" id="CHEBI:29950"/>
        <dbReference type="ChEBI" id="CHEBI:44120"/>
        <dbReference type="ChEBI" id="CHEBI:50058"/>
        <dbReference type="EC" id="1.8.4.11"/>
    </reaction>
</comment>
<sequence>MTTDQTRTDLKKTDSQTSETKRTVLAGGCFWGMQDLIRARPGVLATRVGYTGGTLKHPRYQDLKFGGTGHAEAVEIVYDPAQTNFEDILAFFFQIHDPTTPNRQGNDMGSQYRSIIFVNDEEEERSARAAMDALEKAQVLPGPIVTEILPIMDFWPAEPEHQDYLQKFPSGYTCHFIRPTWKLPS</sequence>
<protein>
    <recommendedName>
        <fullName evidence="4">Peptide methionine sulfoxide reductase MsrA</fullName>
        <shortName evidence="4">Protein-methionine-S-oxide reductase</shortName>
        <ecNumber evidence="4">1.8.4.11</ecNumber>
    </recommendedName>
    <alternativeName>
        <fullName evidence="4">Peptide-methionine (S)-S-oxide reductase</fullName>
        <shortName evidence="4">Peptide Met(O) reductase</shortName>
    </alternativeName>
</protein>
<evidence type="ECO:0000313" key="6">
    <source>
        <dbReference type="EMBL" id="GLQ07194.1"/>
    </source>
</evidence>
<proteinExistence type="inferred from homology"/>
<evidence type="ECO:0000256" key="1">
    <source>
        <dbReference type="ARBA" id="ARBA00023002"/>
    </source>
</evidence>
<dbReference type="EMBL" id="BSNF01000008">
    <property type="protein sequence ID" value="GLQ07194.1"/>
    <property type="molecule type" value="Genomic_DNA"/>
</dbReference>
<accession>A0ABQ5U7E7</accession>